<evidence type="ECO:0000256" key="5">
    <source>
        <dbReference type="ARBA" id="ARBA00022729"/>
    </source>
</evidence>
<accession>A0A9X2L7T8</accession>
<evidence type="ECO:0000313" key="15">
    <source>
        <dbReference type="Proteomes" id="UP001142610"/>
    </source>
</evidence>
<feature type="chain" id="PRO_5040822753" evidence="11">
    <location>
        <begin position="31"/>
        <end position="639"/>
    </location>
</feature>
<dbReference type="Gene3D" id="2.40.170.20">
    <property type="entry name" value="TonB-dependent receptor, beta-barrel domain"/>
    <property type="match status" value="1"/>
</dbReference>
<dbReference type="SUPFAM" id="SSF56935">
    <property type="entry name" value="Porins"/>
    <property type="match status" value="1"/>
</dbReference>
<dbReference type="InterPro" id="IPR039426">
    <property type="entry name" value="TonB-dep_rcpt-like"/>
</dbReference>
<dbReference type="EMBL" id="JANIBC010000002">
    <property type="protein sequence ID" value="MCQ8184675.1"/>
    <property type="molecule type" value="Genomic_DNA"/>
</dbReference>
<evidence type="ECO:0000256" key="1">
    <source>
        <dbReference type="ARBA" id="ARBA00004571"/>
    </source>
</evidence>
<keyword evidence="8 14" id="KW-0675">Receptor</keyword>
<dbReference type="RefSeq" id="WP_256618523.1">
    <property type="nucleotide sequence ID" value="NZ_JANIBC010000002.1"/>
</dbReference>
<dbReference type="InterPro" id="IPR036942">
    <property type="entry name" value="Beta-barrel_TonB_sf"/>
</dbReference>
<evidence type="ECO:0000256" key="8">
    <source>
        <dbReference type="ARBA" id="ARBA00023170"/>
    </source>
</evidence>
<keyword evidence="9" id="KW-0998">Cell outer membrane</keyword>
<dbReference type="InterPro" id="IPR012910">
    <property type="entry name" value="Plug_dom"/>
</dbReference>
<dbReference type="Pfam" id="PF07715">
    <property type="entry name" value="Plug"/>
    <property type="match status" value="1"/>
</dbReference>
<dbReference type="Pfam" id="PF00593">
    <property type="entry name" value="TonB_dep_Rec_b-barrel"/>
    <property type="match status" value="1"/>
</dbReference>
<name>A0A9X2L7T8_9PROT</name>
<comment type="caution">
    <text evidence="14">The sequence shown here is derived from an EMBL/GenBank/DDBJ whole genome shotgun (WGS) entry which is preliminary data.</text>
</comment>
<evidence type="ECO:0000256" key="9">
    <source>
        <dbReference type="ARBA" id="ARBA00023237"/>
    </source>
</evidence>
<evidence type="ECO:0000259" key="13">
    <source>
        <dbReference type="Pfam" id="PF07715"/>
    </source>
</evidence>
<dbReference type="AlphaFoldDB" id="A0A9X2L7T8"/>
<proteinExistence type="inferred from homology"/>
<reference evidence="14" key="1">
    <citation type="submission" date="2022-07" db="EMBL/GenBank/DDBJ databases">
        <title>Parvularcula maris sp. nov., an algicidal bacterium isolated from seawater.</title>
        <authorList>
            <person name="Li F."/>
        </authorList>
    </citation>
    <scope>NUCLEOTIDE SEQUENCE</scope>
    <source>
        <strain evidence="14">BGMRC 0090</strain>
    </source>
</reference>
<keyword evidence="15" id="KW-1185">Reference proteome</keyword>
<evidence type="ECO:0000256" key="7">
    <source>
        <dbReference type="ARBA" id="ARBA00023136"/>
    </source>
</evidence>
<feature type="domain" description="TonB-dependent receptor plug" evidence="13">
    <location>
        <begin position="50"/>
        <end position="128"/>
    </location>
</feature>
<dbReference type="Proteomes" id="UP001142610">
    <property type="component" value="Unassembled WGS sequence"/>
</dbReference>
<organism evidence="14 15">
    <name type="scientific">Parvularcula maris</name>
    <dbReference type="NCBI Taxonomy" id="2965077"/>
    <lineage>
        <taxon>Bacteria</taxon>
        <taxon>Pseudomonadati</taxon>
        <taxon>Pseudomonadota</taxon>
        <taxon>Alphaproteobacteria</taxon>
        <taxon>Parvularculales</taxon>
        <taxon>Parvularculaceae</taxon>
        <taxon>Parvularcula</taxon>
    </lineage>
</organism>
<feature type="signal peptide" evidence="11">
    <location>
        <begin position="1"/>
        <end position="30"/>
    </location>
</feature>
<gene>
    <name evidence="14" type="ORF">NOG11_04675</name>
</gene>
<keyword evidence="3" id="KW-1134">Transmembrane beta strand</keyword>
<comment type="subcellular location">
    <subcellularLocation>
        <location evidence="1">Cell outer membrane</location>
        <topology evidence="1">Multi-pass membrane protein</topology>
    </subcellularLocation>
</comment>
<sequence length="639" mass="68862">MRRGRPVRTFRLSKSACAVSALLLQGAVLAAETPDDLMVVRGEKLAHAPVLLLDGEDVQALRPRSLKAIVEALPQTSISVNSRGEAVASIRGRSERETSVTLNGVPLNDPWDGRVDFAPLPAALISSAASYPRGHAAIGSASSVELTLSQPSEALLVEAEGGTRGYRAGELVLGRRNGALALSRLSRNSFPLSADADLPFYQDEGERRTNSDLERNALLGLGSVAGKEWSASGFVLASFARYGVPPEGHINPDISQVRYWRVPEDDRIVAGMGGSRLLAGARLDGQAWHHSRQRSIEAFTDETYAELAETSENRSRSTGIRSSGSRRFGAASVSVGGELREDAVRLVSDGRETFERRTQAVWADAGLGGARWSGDASVRWEGFTTTRSGDRERAPDQKVVSLRTSLNYQAGANWTLSAGAAKLGRLPSQRELYGEALGRFVINPDLRAERRYMVEAGVVRTGRQLRVSLTPFAEWSDRTIGQRAVRGSPSQRMRINEGGIRTLGVGGLLSWSPGAAWAADLTGTFLDLRPQEAGEFVEERPEVLLRGQLSYRPEHSVGGLVRIQHRGRAWSRDDAGDAVPLPPATTVDAEVSYRLGEGPGSGAEIYLRADNIFDALVLPQIGLPAPGRVIRGGVRLSLS</sequence>
<evidence type="ECO:0000313" key="14">
    <source>
        <dbReference type="EMBL" id="MCQ8184675.1"/>
    </source>
</evidence>
<dbReference type="PANTHER" id="PTHR30069">
    <property type="entry name" value="TONB-DEPENDENT OUTER MEMBRANE RECEPTOR"/>
    <property type="match status" value="1"/>
</dbReference>
<evidence type="ECO:0000259" key="12">
    <source>
        <dbReference type="Pfam" id="PF00593"/>
    </source>
</evidence>
<keyword evidence="2" id="KW-0813">Transport</keyword>
<evidence type="ECO:0000256" key="4">
    <source>
        <dbReference type="ARBA" id="ARBA00022692"/>
    </source>
</evidence>
<protein>
    <submittedName>
        <fullName evidence="14">TonB-dependent receptor</fullName>
    </submittedName>
</protein>
<evidence type="ECO:0000256" key="3">
    <source>
        <dbReference type="ARBA" id="ARBA00022452"/>
    </source>
</evidence>
<comment type="similarity">
    <text evidence="10">Belongs to the TonB-dependent receptor family.</text>
</comment>
<evidence type="ECO:0000256" key="10">
    <source>
        <dbReference type="RuleBase" id="RU003357"/>
    </source>
</evidence>
<keyword evidence="5 11" id="KW-0732">Signal</keyword>
<keyword evidence="6 10" id="KW-0798">TonB box</keyword>
<evidence type="ECO:0000256" key="6">
    <source>
        <dbReference type="ARBA" id="ARBA00023077"/>
    </source>
</evidence>
<dbReference type="GO" id="GO:0009279">
    <property type="term" value="C:cell outer membrane"/>
    <property type="evidence" value="ECO:0007669"/>
    <property type="project" value="UniProtKB-SubCell"/>
</dbReference>
<dbReference type="Gene3D" id="2.170.130.10">
    <property type="entry name" value="TonB-dependent receptor, plug domain"/>
    <property type="match status" value="1"/>
</dbReference>
<keyword evidence="7 10" id="KW-0472">Membrane</keyword>
<keyword evidence="4" id="KW-0812">Transmembrane</keyword>
<dbReference type="PANTHER" id="PTHR30069:SF29">
    <property type="entry name" value="HEMOGLOBIN AND HEMOGLOBIN-HAPTOGLOBIN-BINDING PROTEIN 1-RELATED"/>
    <property type="match status" value="1"/>
</dbReference>
<dbReference type="GO" id="GO:0015344">
    <property type="term" value="F:siderophore uptake transmembrane transporter activity"/>
    <property type="evidence" value="ECO:0007669"/>
    <property type="project" value="TreeGrafter"/>
</dbReference>
<feature type="domain" description="TonB-dependent receptor-like beta-barrel" evidence="12">
    <location>
        <begin position="335"/>
        <end position="612"/>
    </location>
</feature>
<dbReference type="InterPro" id="IPR000531">
    <property type="entry name" value="Beta-barrel_TonB"/>
</dbReference>
<dbReference type="InterPro" id="IPR037066">
    <property type="entry name" value="Plug_dom_sf"/>
</dbReference>
<evidence type="ECO:0000256" key="11">
    <source>
        <dbReference type="SAM" id="SignalP"/>
    </source>
</evidence>
<evidence type="ECO:0000256" key="2">
    <source>
        <dbReference type="ARBA" id="ARBA00022448"/>
    </source>
</evidence>
<dbReference type="GO" id="GO:0044718">
    <property type="term" value="P:siderophore transmembrane transport"/>
    <property type="evidence" value="ECO:0007669"/>
    <property type="project" value="TreeGrafter"/>
</dbReference>